<evidence type="ECO:0000313" key="2">
    <source>
        <dbReference type="Proteomes" id="UP000315113"/>
    </source>
</evidence>
<dbReference type="PANTHER" id="PTHR41260">
    <property type="entry name" value="PROTEIN ECSC"/>
    <property type="match status" value="1"/>
</dbReference>
<dbReference type="EMBL" id="SFBH01000036">
    <property type="protein sequence ID" value="TRU38617.1"/>
    <property type="molecule type" value="Genomic_DNA"/>
</dbReference>
<accession>A0A552EVV8</accession>
<dbReference type="Pfam" id="PF12787">
    <property type="entry name" value="EcsC"/>
    <property type="match status" value="1"/>
</dbReference>
<dbReference type="AlphaFoldDB" id="A0A552EVV8"/>
<dbReference type="PANTHER" id="PTHR41260:SF1">
    <property type="entry name" value="PROTEIN ECSC"/>
    <property type="match status" value="1"/>
</dbReference>
<sequence>MLEVEYQVIHAVPGRVRLRVPRLRQDEYYGLKVQGLLEAIEPVIEAQVFPVNQALIIQYQRAAFSQAQLQQQLATTLEQALAYQPTQPLGIKLPGYQSNGLTLYELAQAHKIKRWWLEIPNFLTTLIARFFGTIGKIADWLIPEKWIDETLNLCDQLAEKWQEEWDQLKHLAGVEKDHDWQPVSLEECDHLAKKVQQKTLATAEVEGTIAGLIGVIGVIGEIPLSIVQSLQTIQRIGLCYGYSTTTEQERNFAWIILAAATAQTPEAKWQAVDNLRDSHRQFSRQAFDNFLTEIGDKGAISLAAETIFQQATIYLAPSSVGGAIPWLGAISSGVGLSFFLNQVADAAHRAYQMRWLLDNQKLSLALAN</sequence>
<protein>
    <submittedName>
        <fullName evidence="1">EcsC family protein</fullName>
    </submittedName>
</protein>
<organism evidence="1 2">
    <name type="scientific">Microcystis aeruginosa Ma_MB_F_20061100_S20D</name>
    <dbReference type="NCBI Taxonomy" id="2486253"/>
    <lineage>
        <taxon>Bacteria</taxon>
        <taxon>Bacillati</taxon>
        <taxon>Cyanobacteriota</taxon>
        <taxon>Cyanophyceae</taxon>
        <taxon>Oscillatoriophycideae</taxon>
        <taxon>Chroococcales</taxon>
        <taxon>Microcystaceae</taxon>
        <taxon>Microcystis</taxon>
    </lineage>
</organism>
<evidence type="ECO:0000313" key="1">
    <source>
        <dbReference type="EMBL" id="TRU38617.1"/>
    </source>
</evidence>
<reference evidence="1 2" key="1">
    <citation type="submission" date="2019-01" db="EMBL/GenBank/DDBJ databases">
        <title>Coherence of Microcystis species and biogeography revealed through population genomics.</title>
        <authorList>
            <person name="Perez-Carrascal O.M."/>
            <person name="Terrat Y."/>
            <person name="Giani A."/>
            <person name="Fortin N."/>
            <person name="Tromas N."/>
            <person name="Shapiro B.J."/>
        </authorList>
    </citation>
    <scope>NUCLEOTIDE SEQUENCE [LARGE SCALE GENOMIC DNA]</scope>
    <source>
        <strain evidence="1">Ma_MB_F_20061100_S20D</strain>
    </source>
</reference>
<dbReference type="Proteomes" id="UP000315113">
    <property type="component" value="Unassembled WGS sequence"/>
</dbReference>
<name>A0A552EVV8_MICAE</name>
<proteinExistence type="predicted"/>
<comment type="caution">
    <text evidence="1">The sequence shown here is derived from an EMBL/GenBank/DDBJ whole genome shotgun (WGS) entry which is preliminary data.</text>
</comment>
<gene>
    <name evidence="1" type="ORF">EWV78_04895</name>
</gene>
<dbReference type="InterPro" id="IPR024787">
    <property type="entry name" value="EcsC"/>
</dbReference>